<feature type="chain" id="PRO_5046565487" evidence="1">
    <location>
        <begin position="18"/>
        <end position="462"/>
    </location>
</feature>
<dbReference type="PROSITE" id="PS51257">
    <property type="entry name" value="PROKAR_LIPOPROTEIN"/>
    <property type="match status" value="1"/>
</dbReference>
<dbReference type="Pfam" id="PF18942">
    <property type="entry name" value="DUF5689"/>
    <property type="match status" value="1"/>
</dbReference>
<dbReference type="EMBL" id="CP069620">
    <property type="protein sequence ID" value="UZH54028.1"/>
    <property type="molecule type" value="Genomic_DNA"/>
</dbReference>
<keyword evidence="1" id="KW-0732">Signal</keyword>
<name>A0ABY6NNB6_9FLAO</name>
<keyword evidence="4" id="KW-1185">Reference proteome</keyword>
<dbReference type="NCBIfam" id="NF038128">
    <property type="entry name" value="choice_anch_J"/>
    <property type="match status" value="1"/>
</dbReference>
<evidence type="ECO:0000313" key="3">
    <source>
        <dbReference type="EMBL" id="UZH54028.1"/>
    </source>
</evidence>
<protein>
    <submittedName>
        <fullName evidence="3">Choice-of-anchor J domain-containing protein</fullName>
    </submittedName>
</protein>
<sequence length="462" mass="50778">MKRILPFLSLLVLFSCAPEDDFTTPGVTLSPVATNIDLQAVVGMFMQDQERLLTFDRDLVLEAYVVSSDEAGNFYKELVVQDKPEQPVAGINIRLNMASYYQFYNFGRKVYIHLNGLSLGQVNGVTTLGVAEGNQIINIPESQVAFHISRSAEVAAITPRLIKASEFSDALENLYVKIEDVQFNKLLVQAQNPATYAAEENDEFDGERLVESCTGDFPFIISTSTYADFAALKLPAGSGNVQGILTRDFYDEIYTLYMNLPEDISFSNSSRCDPATSSCGLATSRGGKILFEDDFSLQKNNKPVDGKGWKNIVQEGSRQWEAFTATGANASLGRSARMRPAGSGDSRSLSWLITPKINFDANSAEVLSFKTSTSLANGSFMEVLISTDWDGSEENLLKAEWQILSAAKIAAKNDFFGDWISSGLVDLSCIAGKGYIAFRYTGSDHSYYNGVYELDDVMITAE</sequence>
<feature type="domain" description="DUF5689" evidence="2">
    <location>
        <begin position="34"/>
        <end position="264"/>
    </location>
</feature>
<feature type="signal peptide" evidence="1">
    <location>
        <begin position="1"/>
        <end position="17"/>
    </location>
</feature>
<dbReference type="Gene3D" id="2.60.120.200">
    <property type="match status" value="1"/>
</dbReference>
<evidence type="ECO:0000259" key="2">
    <source>
        <dbReference type="Pfam" id="PF18942"/>
    </source>
</evidence>
<gene>
    <name evidence="3" type="ORF">JRG66_08395</name>
</gene>
<evidence type="ECO:0000313" key="4">
    <source>
        <dbReference type="Proteomes" id="UP001163981"/>
    </source>
</evidence>
<evidence type="ECO:0000256" key="1">
    <source>
        <dbReference type="SAM" id="SignalP"/>
    </source>
</evidence>
<accession>A0ABY6NNB6</accession>
<dbReference type="InterPro" id="IPR043744">
    <property type="entry name" value="DUF5689"/>
</dbReference>
<dbReference type="RefSeq" id="WP_265162327.1">
    <property type="nucleotide sequence ID" value="NZ_CP069620.1"/>
</dbReference>
<dbReference type="Proteomes" id="UP001163981">
    <property type="component" value="Chromosome"/>
</dbReference>
<organism evidence="3 4">
    <name type="scientific">Salinimicrobium tongyeongense</name>
    <dbReference type="NCBI Taxonomy" id="2809707"/>
    <lineage>
        <taxon>Bacteria</taxon>
        <taxon>Pseudomonadati</taxon>
        <taxon>Bacteroidota</taxon>
        <taxon>Flavobacteriia</taxon>
        <taxon>Flavobacteriales</taxon>
        <taxon>Flavobacteriaceae</taxon>
        <taxon>Salinimicrobium</taxon>
    </lineage>
</organism>
<reference evidence="3" key="1">
    <citation type="submission" date="2021-02" db="EMBL/GenBank/DDBJ databases">
        <title>Salinimicrobium sp. nov. isolated from seawater in Tongyeong, Republic of Korea.</title>
        <authorList>
            <person name="Lee S.-J."/>
        </authorList>
    </citation>
    <scope>NUCLEOTIDE SEQUENCE</scope>
    <source>
        <strain evidence="3">HN-2-9-2</strain>
    </source>
</reference>
<proteinExistence type="predicted"/>